<evidence type="ECO:0000313" key="5">
    <source>
        <dbReference type="Proteomes" id="UP001157006"/>
    </source>
</evidence>
<protein>
    <submittedName>
        <fullName evidence="4">Uncharacterized protein</fullName>
    </submittedName>
</protein>
<dbReference type="Proteomes" id="UP001157006">
    <property type="component" value="Chromosome 1S"/>
</dbReference>
<organism evidence="4 5">
    <name type="scientific">Vicia faba</name>
    <name type="common">Broad bean</name>
    <name type="synonym">Faba vulgaris</name>
    <dbReference type="NCBI Taxonomy" id="3906"/>
    <lineage>
        <taxon>Eukaryota</taxon>
        <taxon>Viridiplantae</taxon>
        <taxon>Streptophyta</taxon>
        <taxon>Embryophyta</taxon>
        <taxon>Tracheophyta</taxon>
        <taxon>Spermatophyta</taxon>
        <taxon>Magnoliopsida</taxon>
        <taxon>eudicotyledons</taxon>
        <taxon>Gunneridae</taxon>
        <taxon>Pentapetalae</taxon>
        <taxon>rosids</taxon>
        <taxon>fabids</taxon>
        <taxon>Fabales</taxon>
        <taxon>Fabaceae</taxon>
        <taxon>Papilionoideae</taxon>
        <taxon>50 kb inversion clade</taxon>
        <taxon>NPAAA clade</taxon>
        <taxon>Hologalegina</taxon>
        <taxon>IRL clade</taxon>
        <taxon>Fabeae</taxon>
        <taxon>Vicia</taxon>
    </lineage>
</organism>
<keyword evidence="1" id="KW-0175">Coiled coil</keyword>
<evidence type="ECO:0000259" key="2">
    <source>
        <dbReference type="Pfam" id="PF05699"/>
    </source>
</evidence>
<evidence type="ECO:0000313" key="4">
    <source>
        <dbReference type="EMBL" id="CAI8595205.1"/>
    </source>
</evidence>
<dbReference type="SUPFAM" id="SSF53098">
    <property type="entry name" value="Ribonuclease H-like"/>
    <property type="match status" value="1"/>
</dbReference>
<dbReference type="PANTHER" id="PTHR23272:SF182">
    <property type="entry name" value="OS09G0381850 PROTEIN"/>
    <property type="match status" value="1"/>
</dbReference>
<dbReference type="PANTHER" id="PTHR23272">
    <property type="entry name" value="BED FINGER-RELATED"/>
    <property type="match status" value="1"/>
</dbReference>
<feature type="domain" description="HAT C-terminal dimerisation" evidence="2">
    <location>
        <begin position="116"/>
        <end position="198"/>
    </location>
</feature>
<dbReference type="Pfam" id="PF05699">
    <property type="entry name" value="Dimer_Tnp_hAT"/>
    <property type="match status" value="1"/>
</dbReference>
<name>A0AAV0Z9D3_VICFA</name>
<dbReference type="EMBL" id="OX451735">
    <property type="protein sequence ID" value="CAI8595205.1"/>
    <property type="molecule type" value="Genomic_DNA"/>
</dbReference>
<sequence length="222" mass="25253">MTASMKLKFDKYWGACNLLMAIASVLYPRRKFHIVDICFPLIYKDEVAQENIKKVKNSLEELYAEYVSLSLQESSSNEVHTSGINSSSSSTQSQSLVITGFDRIMNIVREKEVKSELQTYLDEGVYIPDGDNNALKWWRNNSLKYQILSKMAVDILVVPISTVASKSIFSVGGRVIDEYRSKLNQKSIEALICGGDWLRHKYNLKQKSKVAAEQQQEITLKI</sequence>
<accession>A0AAV0Z9D3</accession>
<feature type="coiled-coil region" evidence="1">
    <location>
        <begin position="45"/>
        <end position="72"/>
    </location>
</feature>
<dbReference type="InterPro" id="IPR008906">
    <property type="entry name" value="HATC_C_dom"/>
</dbReference>
<dbReference type="GO" id="GO:0003677">
    <property type="term" value="F:DNA binding"/>
    <property type="evidence" value="ECO:0007669"/>
    <property type="project" value="InterPro"/>
</dbReference>
<feature type="domain" description="hAT-like transposase RNase-H fold" evidence="3">
    <location>
        <begin position="1"/>
        <end position="66"/>
    </location>
</feature>
<dbReference type="Pfam" id="PF14372">
    <property type="entry name" value="hAT-like_RNase-H"/>
    <property type="match status" value="1"/>
</dbReference>
<dbReference type="AlphaFoldDB" id="A0AAV0Z9D3"/>
<reference evidence="4 5" key="1">
    <citation type="submission" date="2023-01" db="EMBL/GenBank/DDBJ databases">
        <authorList>
            <person name="Kreplak J."/>
        </authorList>
    </citation>
    <scope>NUCLEOTIDE SEQUENCE [LARGE SCALE GENOMIC DNA]</scope>
</reference>
<dbReference type="InterPro" id="IPR012337">
    <property type="entry name" value="RNaseH-like_sf"/>
</dbReference>
<dbReference type="GO" id="GO:0046983">
    <property type="term" value="F:protein dimerization activity"/>
    <property type="evidence" value="ECO:0007669"/>
    <property type="project" value="InterPro"/>
</dbReference>
<gene>
    <name evidence="4" type="ORF">VFH_I180000</name>
</gene>
<dbReference type="InterPro" id="IPR025525">
    <property type="entry name" value="hAT-like_transposase_RNase-H"/>
</dbReference>
<proteinExistence type="predicted"/>
<keyword evidence="5" id="KW-1185">Reference proteome</keyword>
<evidence type="ECO:0000259" key="3">
    <source>
        <dbReference type="Pfam" id="PF14372"/>
    </source>
</evidence>
<evidence type="ECO:0000256" key="1">
    <source>
        <dbReference type="SAM" id="Coils"/>
    </source>
</evidence>